<evidence type="ECO:0000313" key="1">
    <source>
        <dbReference type="EMBL" id="MCJ2186694.1"/>
    </source>
</evidence>
<organism evidence="1 2">
    <name type="scientific">Novosphingobium beihaiensis</name>
    <dbReference type="NCBI Taxonomy" id="2930389"/>
    <lineage>
        <taxon>Bacteria</taxon>
        <taxon>Pseudomonadati</taxon>
        <taxon>Pseudomonadota</taxon>
        <taxon>Alphaproteobacteria</taxon>
        <taxon>Sphingomonadales</taxon>
        <taxon>Sphingomonadaceae</taxon>
        <taxon>Novosphingobium</taxon>
    </lineage>
</organism>
<evidence type="ECO:0000313" key="2">
    <source>
        <dbReference type="Proteomes" id="UP001202281"/>
    </source>
</evidence>
<sequence>MYAFIDRRVDGLCDGGRFFVWAMRGWRQSLQKGVCPPRALSRGFAGVGGGAALPDFHIAMALLNRDAREEIVIGAMDCPHIVEGEAVLLGIWRDLALGDTGNARETLKLLASEDAAPPIARAMTTAAAKMIAAGFDLSELSTHVSEEVKPSDE</sequence>
<protein>
    <submittedName>
        <fullName evidence="1">Uncharacterized protein</fullName>
    </submittedName>
</protein>
<proteinExistence type="predicted"/>
<dbReference type="Proteomes" id="UP001202281">
    <property type="component" value="Unassembled WGS sequence"/>
</dbReference>
<accession>A0ABT0BNS3</accession>
<gene>
    <name evidence="1" type="ORF">MTR66_07710</name>
</gene>
<comment type="caution">
    <text evidence="1">The sequence shown here is derived from an EMBL/GenBank/DDBJ whole genome shotgun (WGS) entry which is preliminary data.</text>
</comment>
<dbReference type="RefSeq" id="WP_243919398.1">
    <property type="nucleotide sequence ID" value="NZ_JALHLG010000007.1"/>
</dbReference>
<name>A0ABT0BNS3_9SPHN</name>
<reference evidence="1 2" key="1">
    <citation type="submission" date="2022-04" db="EMBL/GenBank/DDBJ databases">
        <title>Identification of a novel bacterium isolated from mangrove sediments.</title>
        <authorList>
            <person name="Pan X."/>
        </authorList>
    </citation>
    <scope>NUCLEOTIDE SEQUENCE [LARGE SCALE GENOMIC DNA]</scope>
    <source>
        <strain evidence="1 2">B2638</strain>
    </source>
</reference>
<keyword evidence="2" id="KW-1185">Reference proteome</keyword>
<dbReference type="EMBL" id="JALHLG010000007">
    <property type="protein sequence ID" value="MCJ2186694.1"/>
    <property type="molecule type" value="Genomic_DNA"/>
</dbReference>